<evidence type="ECO:0000313" key="7">
    <source>
        <dbReference type="Proteomes" id="UP000199071"/>
    </source>
</evidence>
<dbReference type="Pfam" id="PF13377">
    <property type="entry name" value="Peripla_BP_3"/>
    <property type="match status" value="1"/>
</dbReference>
<dbReference type="PROSITE" id="PS50932">
    <property type="entry name" value="HTH_LACI_2"/>
    <property type="match status" value="1"/>
</dbReference>
<dbReference type="PANTHER" id="PTHR30146:SF109">
    <property type="entry name" value="HTH-TYPE TRANSCRIPTIONAL REGULATOR GALS"/>
    <property type="match status" value="1"/>
</dbReference>
<reference evidence="6 7" key="1">
    <citation type="submission" date="2016-10" db="EMBL/GenBank/DDBJ databases">
        <authorList>
            <person name="de Groot N.N."/>
        </authorList>
    </citation>
    <scope>NUCLEOTIDE SEQUENCE [LARGE SCALE GENOMIC DNA]</scope>
    <source>
        <strain evidence="6 7">ATCC 35022</strain>
    </source>
</reference>
<dbReference type="GO" id="GO:0003700">
    <property type="term" value="F:DNA-binding transcription factor activity"/>
    <property type="evidence" value="ECO:0007669"/>
    <property type="project" value="TreeGrafter"/>
</dbReference>
<accession>A0A1G6B9S8</accession>
<evidence type="ECO:0000256" key="1">
    <source>
        <dbReference type="ARBA" id="ARBA00023015"/>
    </source>
</evidence>
<dbReference type="Gene3D" id="3.40.50.2300">
    <property type="match status" value="2"/>
</dbReference>
<evidence type="ECO:0000256" key="4">
    <source>
        <dbReference type="SAM" id="MobiDB-lite"/>
    </source>
</evidence>
<gene>
    <name evidence="6" type="ORF">SAMN02982931_01393</name>
</gene>
<dbReference type="SUPFAM" id="SSF53822">
    <property type="entry name" value="Periplasmic binding protein-like I"/>
    <property type="match status" value="1"/>
</dbReference>
<dbReference type="Proteomes" id="UP000199071">
    <property type="component" value="Unassembled WGS sequence"/>
</dbReference>
<name>A0A1G6B9S8_9HYPH</name>
<dbReference type="GO" id="GO:0000976">
    <property type="term" value="F:transcription cis-regulatory region binding"/>
    <property type="evidence" value="ECO:0007669"/>
    <property type="project" value="TreeGrafter"/>
</dbReference>
<organism evidence="6 7">
    <name type="scientific">Bauldia litoralis</name>
    <dbReference type="NCBI Taxonomy" id="665467"/>
    <lineage>
        <taxon>Bacteria</taxon>
        <taxon>Pseudomonadati</taxon>
        <taxon>Pseudomonadota</taxon>
        <taxon>Alphaproteobacteria</taxon>
        <taxon>Hyphomicrobiales</taxon>
        <taxon>Kaistiaceae</taxon>
        <taxon>Bauldia</taxon>
    </lineage>
</organism>
<dbReference type="InterPro" id="IPR000843">
    <property type="entry name" value="HTH_LacI"/>
</dbReference>
<dbReference type="SUPFAM" id="SSF47413">
    <property type="entry name" value="lambda repressor-like DNA-binding domains"/>
    <property type="match status" value="1"/>
</dbReference>
<evidence type="ECO:0000259" key="5">
    <source>
        <dbReference type="PROSITE" id="PS50932"/>
    </source>
</evidence>
<dbReference type="PROSITE" id="PS00356">
    <property type="entry name" value="HTH_LACI_1"/>
    <property type="match status" value="1"/>
</dbReference>
<evidence type="ECO:0000256" key="2">
    <source>
        <dbReference type="ARBA" id="ARBA00023125"/>
    </source>
</evidence>
<dbReference type="InterPro" id="IPR028082">
    <property type="entry name" value="Peripla_BP_I"/>
</dbReference>
<dbReference type="InterPro" id="IPR046335">
    <property type="entry name" value="LacI/GalR-like_sensor"/>
</dbReference>
<evidence type="ECO:0000256" key="3">
    <source>
        <dbReference type="ARBA" id="ARBA00023163"/>
    </source>
</evidence>
<dbReference type="CDD" id="cd01392">
    <property type="entry name" value="HTH_LacI"/>
    <property type="match status" value="1"/>
</dbReference>
<dbReference type="STRING" id="665467.SAMN02982931_01393"/>
<evidence type="ECO:0000313" key="6">
    <source>
        <dbReference type="EMBL" id="SDB17319.1"/>
    </source>
</evidence>
<dbReference type="Pfam" id="PF00356">
    <property type="entry name" value="LacI"/>
    <property type="match status" value="1"/>
</dbReference>
<dbReference type="CDD" id="cd06267">
    <property type="entry name" value="PBP1_LacI_sugar_binding-like"/>
    <property type="match status" value="1"/>
</dbReference>
<dbReference type="OrthoDB" id="7946617at2"/>
<keyword evidence="2" id="KW-0238">DNA-binding</keyword>
<protein>
    <submittedName>
        <fullName evidence="6">Transcriptional regulator, LacI family</fullName>
    </submittedName>
</protein>
<keyword evidence="7" id="KW-1185">Reference proteome</keyword>
<dbReference type="EMBL" id="FMXQ01000002">
    <property type="protein sequence ID" value="SDB17319.1"/>
    <property type="molecule type" value="Genomic_DNA"/>
</dbReference>
<keyword evidence="1" id="KW-0805">Transcription regulation</keyword>
<feature type="region of interest" description="Disordered" evidence="4">
    <location>
        <begin position="1"/>
        <end position="40"/>
    </location>
</feature>
<dbReference type="AlphaFoldDB" id="A0A1G6B9S8"/>
<dbReference type="RefSeq" id="WP_090875652.1">
    <property type="nucleotide sequence ID" value="NZ_FMXQ01000002.1"/>
</dbReference>
<sequence>MIEDDDGLGKKSGQEMATARDRSSRAGPRVRRSDGTPAPRLKDIAKIAGVSLQTVSYVMNNNGSVSEEVRARVRQIGERMGYQPNRSAKAMRTGRSQTLGLVISDMSNPFYAEFARAVERAAAVEGYAVLLVDAQAPAAETAEIAERIAGLKSHPVDGVISAVRYPSVLALDVPVVLLGVPVRGRDSVSSDDVRGGKALAEHLLSLGHRRFGLVTSPLPGGIPIRRDALMERLRGEAEIVWEYETPASEMVAPDIAGFLLRRDVSIIVCSNDIVAISVQRTLRNLGIVVPDDVSVVGYDDIPWAAIVTPALTTMRLPLADMGSAAVRFVVERLHGPRRRARRVNLPVTLVVRESVAKPSARFVGPEGQIGNAGVSSKSISGSRSDRPARASVPSGSNRNKT</sequence>
<proteinExistence type="predicted"/>
<dbReference type="InterPro" id="IPR010982">
    <property type="entry name" value="Lambda_DNA-bd_dom_sf"/>
</dbReference>
<dbReference type="PANTHER" id="PTHR30146">
    <property type="entry name" value="LACI-RELATED TRANSCRIPTIONAL REPRESSOR"/>
    <property type="match status" value="1"/>
</dbReference>
<keyword evidence="3" id="KW-0804">Transcription</keyword>
<dbReference type="SMART" id="SM00354">
    <property type="entry name" value="HTH_LACI"/>
    <property type="match status" value="1"/>
</dbReference>
<dbReference type="Gene3D" id="1.10.260.40">
    <property type="entry name" value="lambda repressor-like DNA-binding domains"/>
    <property type="match status" value="1"/>
</dbReference>
<feature type="compositionally biased region" description="Basic and acidic residues" evidence="4">
    <location>
        <begin position="7"/>
        <end position="24"/>
    </location>
</feature>
<feature type="domain" description="HTH lacI-type" evidence="5">
    <location>
        <begin position="39"/>
        <end position="93"/>
    </location>
</feature>
<feature type="region of interest" description="Disordered" evidence="4">
    <location>
        <begin position="362"/>
        <end position="401"/>
    </location>
</feature>